<reference evidence="1 2" key="1">
    <citation type="submission" date="2020-08" db="EMBL/GenBank/DDBJ databases">
        <title>Genome sequence of Rhodobacteraceae bacterium Lw-13e.</title>
        <authorList>
            <person name="Poehlein A."/>
            <person name="Wolter L."/>
            <person name="Daniel R."/>
            <person name="Brinkhoff T."/>
        </authorList>
    </citation>
    <scope>NUCLEOTIDE SEQUENCE [LARGE SCALE GENOMIC DNA]</scope>
    <source>
        <strain evidence="1 2">Lw-13e</strain>
        <plasmid evidence="1 2">p202</plasmid>
    </source>
</reference>
<sequence length="250" mass="25292">MTARRLAWLGGGLLSGALAATQAQAAPCVGAGYDRIFPGATDVVTGFADVPSPRFPGLWQEGRIGGYAYQIYANGEASVSDPAPEPAWEISVQCDSAAKTCAQTTEGTPPEPALRVAEQMGLCFTAPESVATSAEMPSPPAVVAPSTDGWALSPPPQTETTEVAEDLEVADDSDLVPPAPCGLATIEEGTPGVTFQRLLIAAGADPGPVDGLPGPRTRAALSEVLGEASANLASEDAIAALDSFLCAGNG</sequence>
<dbReference type="KEGG" id="palw:PSAL_035150"/>
<evidence type="ECO:0000313" key="2">
    <source>
        <dbReference type="Proteomes" id="UP000283786"/>
    </source>
</evidence>
<dbReference type="Proteomes" id="UP000283786">
    <property type="component" value="Plasmid p202"/>
</dbReference>
<protein>
    <recommendedName>
        <fullName evidence="3">Peptidoglycan binding domain protein</fullName>
    </recommendedName>
</protein>
<proteinExistence type="predicted"/>
<dbReference type="AlphaFoldDB" id="A0A418SCY5"/>
<geneLocation type="plasmid" evidence="1 2">
    <name>p202</name>
</geneLocation>
<evidence type="ECO:0000313" key="1">
    <source>
        <dbReference type="EMBL" id="QPM92251.1"/>
    </source>
</evidence>
<name>A0A418SCY5_9RHOB</name>
<organism evidence="1 2">
    <name type="scientific">Pseudooceanicola algae</name>
    <dbReference type="NCBI Taxonomy" id="1537215"/>
    <lineage>
        <taxon>Bacteria</taxon>
        <taxon>Pseudomonadati</taxon>
        <taxon>Pseudomonadota</taxon>
        <taxon>Alphaproteobacteria</taxon>
        <taxon>Rhodobacterales</taxon>
        <taxon>Paracoccaceae</taxon>
        <taxon>Pseudooceanicola</taxon>
    </lineage>
</organism>
<dbReference type="OrthoDB" id="7770619at2"/>
<evidence type="ECO:0008006" key="3">
    <source>
        <dbReference type="Google" id="ProtNLM"/>
    </source>
</evidence>
<keyword evidence="1" id="KW-0614">Plasmid</keyword>
<dbReference type="RefSeq" id="WP_119840399.1">
    <property type="nucleotide sequence ID" value="NZ_CP060437.1"/>
</dbReference>
<dbReference type="EMBL" id="CP060437">
    <property type="protein sequence ID" value="QPM92251.1"/>
    <property type="molecule type" value="Genomic_DNA"/>
</dbReference>
<accession>A0A418SCY5</accession>
<keyword evidence="2" id="KW-1185">Reference proteome</keyword>
<gene>
    <name evidence="1" type="ORF">PSAL_035150</name>
</gene>